<evidence type="ECO:0000313" key="2">
    <source>
        <dbReference type="EMBL" id="TGO75113.1"/>
    </source>
</evidence>
<protein>
    <submittedName>
        <fullName evidence="2">Uncharacterized protein</fullName>
    </submittedName>
</protein>
<dbReference type="AlphaFoldDB" id="A0A4Z1K150"/>
<sequence>MAECPCPNCRFRSYQRTRSASSPGDLNEDSGSSETEAGSERCDCADGRGGGCACRSGVFGGAERRGAGRRGGTERRGVGRGGIGRGRCRAGRLPSNQTRHNLGNSDCHNDDNGDRPVDPTQLTWSRAQAGKSTGLKTDGVLGAHSISNYSQVTGQIHRVETLQ</sequence>
<feature type="compositionally biased region" description="Polar residues" evidence="1">
    <location>
        <begin position="94"/>
        <end position="106"/>
    </location>
</feature>
<feature type="compositionally biased region" description="Basic and acidic residues" evidence="1">
    <location>
        <begin position="107"/>
        <end position="117"/>
    </location>
</feature>
<proteinExistence type="predicted"/>
<gene>
    <name evidence="2" type="ORF">BELL_0233g00030</name>
</gene>
<feature type="compositionally biased region" description="Basic and acidic residues" evidence="1">
    <location>
        <begin position="62"/>
        <end position="77"/>
    </location>
</feature>
<comment type="caution">
    <text evidence="2">The sequence shown here is derived from an EMBL/GenBank/DDBJ whole genome shotgun (WGS) entry which is preliminary data.</text>
</comment>
<feature type="region of interest" description="Disordered" evidence="1">
    <location>
        <begin position="15"/>
        <end position="119"/>
    </location>
</feature>
<organism evidence="2 3">
    <name type="scientific">Botrytis elliptica</name>
    <dbReference type="NCBI Taxonomy" id="278938"/>
    <lineage>
        <taxon>Eukaryota</taxon>
        <taxon>Fungi</taxon>
        <taxon>Dikarya</taxon>
        <taxon>Ascomycota</taxon>
        <taxon>Pezizomycotina</taxon>
        <taxon>Leotiomycetes</taxon>
        <taxon>Helotiales</taxon>
        <taxon>Sclerotiniaceae</taxon>
        <taxon>Botrytis</taxon>
    </lineage>
</organism>
<dbReference type="Proteomes" id="UP000297229">
    <property type="component" value="Unassembled WGS sequence"/>
</dbReference>
<keyword evidence="3" id="KW-1185">Reference proteome</keyword>
<accession>A0A4Z1K150</accession>
<evidence type="ECO:0000256" key="1">
    <source>
        <dbReference type="SAM" id="MobiDB-lite"/>
    </source>
</evidence>
<evidence type="ECO:0000313" key="3">
    <source>
        <dbReference type="Proteomes" id="UP000297229"/>
    </source>
</evidence>
<feature type="compositionally biased region" description="Polar residues" evidence="1">
    <location>
        <begin position="15"/>
        <end position="36"/>
    </location>
</feature>
<dbReference type="EMBL" id="PQXM01000232">
    <property type="protein sequence ID" value="TGO75113.1"/>
    <property type="molecule type" value="Genomic_DNA"/>
</dbReference>
<reference evidence="2 3" key="1">
    <citation type="submission" date="2017-12" db="EMBL/GenBank/DDBJ databases">
        <title>Comparative genomics of Botrytis spp.</title>
        <authorList>
            <person name="Valero-Jimenez C.A."/>
            <person name="Tapia P."/>
            <person name="Veloso J."/>
            <person name="Silva-Moreno E."/>
            <person name="Staats M."/>
            <person name="Valdes J.H."/>
            <person name="Van Kan J.A.L."/>
        </authorList>
    </citation>
    <scope>NUCLEOTIDE SEQUENCE [LARGE SCALE GENOMIC DNA]</scope>
    <source>
        <strain evidence="2 3">Be9601</strain>
    </source>
</reference>
<name>A0A4Z1K150_9HELO</name>